<keyword evidence="1" id="KW-0472">Membrane</keyword>
<dbReference type="PANTHER" id="PTHR30373">
    <property type="entry name" value="UPF0603 PROTEIN YGCG"/>
    <property type="match status" value="1"/>
</dbReference>
<dbReference type="InterPro" id="IPR007621">
    <property type="entry name" value="TPM_dom"/>
</dbReference>
<comment type="caution">
    <text evidence="3">The sequence shown here is derived from an EMBL/GenBank/DDBJ whole genome shotgun (WGS) entry which is preliminary data.</text>
</comment>
<dbReference type="PANTHER" id="PTHR30373:SF2">
    <property type="entry name" value="UPF0603 PROTEIN YGCG"/>
    <property type="match status" value="1"/>
</dbReference>
<proteinExistence type="predicted"/>
<accession>A0A7V3E6Y9</accession>
<sequence>MCKLTSIIFLLSVLNFGQTEIPTLKMWATDLTNTLTSSELNDLNARLKAYEDSTSNQIVALMIPSLNGYPIEEVANEIFTKNKIGTKKNDNGVLLLIAKNDRKLRIEVGYGLEGVLPDALCSSIIRNVIVPRLKAEQYYLAISEGINAIISAIGGEYLADKKNQEESPVSIVFIIIMIVIFLFIFNNSKRLPAGVYRSGGFGGWSSGGSGWGDGGGFSGGGGSSGGGGASGSW</sequence>
<dbReference type="Gene3D" id="3.10.310.50">
    <property type="match status" value="1"/>
</dbReference>
<keyword evidence="1" id="KW-1133">Transmembrane helix</keyword>
<protein>
    <recommendedName>
        <fullName evidence="2">TPM domain-containing protein</fullName>
    </recommendedName>
</protein>
<gene>
    <name evidence="3" type="ORF">ENS31_03915</name>
</gene>
<keyword evidence="1" id="KW-0812">Transmembrane</keyword>
<dbReference type="Pfam" id="PF04536">
    <property type="entry name" value="TPM_phosphatase"/>
    <property type="match status" value="1"/>
</dbReference>
<evidence type="ECO:0000313" key="3">
    <source>
        <dbReference type="EMBL" id="HFI90664.1"/>
    </source>
</evidence>
<name>A0A7V3E6Y9_9BACT</name>
<evidence type="ECO:0000256" key="1">
    <source>
        <dbReference type="SAM" id="Phobius"/>
    </source>
</evidence>
<organism evidence="3">
    <name type="scientific">Ignavibacterium album</name>
    <dbReference type="NCBI Taxonomy" id="591197"/>
    <lineage>
        <taxon>Bacteria</taxon>
        <taxon>Pseudomonadati</taxon>
        <taxon>Ignavibacteriota</taxon>
        <taxon>Ignavibacteria</taxon>
        <taxon>Ignavibacteriales</taxon>
        <taxon>Ignavibacteriaceae</taxon>
        <taxon>Ignavibacterium</taxon>
    </lineage>
</organism>
<reference evidence="3" key="1">
    <citation type="journal article" date="2020" name="mSystems">
        <title>Genome- and Community-Level Interaction Insights into Carbon Utilization and Element Cycling Functions of Hydrothermarchaeota in Hydrothermal Sediment.</title>
        <authorList>
            <person name="Zhou Z."/>
            <person name="Liu Y."/>
            <person name="Xu W."/>
            <person name="Pan J."/>
            <person name="Luo Z.H."/>
            <person name="Li M."/>
        </authorList>
    </citation>
    <scope>NUCLEOTIDE SEQUENCE [LARGE SCALE GENOMIC DNA]</scope>
    <source>
        <strain evidence="3">SpSt-479</strain>
    </source>
</reference>
<dbReference type="EMBL" id="DSUJ01000008">
    <property type="protein sequence ID" value="HFI90664.1"/>
    <property type="molecule type" value="Genomic_DNA"/>
</dbReference>
<dbReference type="AlphaFoldDB" id="A0A7V3E6Y9"/>
<feature type="domain" description="TPM" evidence="2">
    <location>
        <begin position="29"/>
        <end position="151"/>
    </location>
</feature>
<feature type="transmembrane region" description="Helical" evidence="1">
    <location>
        <begin position="167"/>
        <end position="185"/>
    </location>
</feature>
<evidence type="ECO:0000259" key="2">
    <source>
        <dbReference type="Pfam" id="PF04536"/>
    </source>
</evidence>